<comment type="caution">
    <text evidence="2">The sequence shown here is derived from an EMBL/GenBank/DDBJ whole genome shotgun (WGS) entry which is preliminary data.</text>
</comment>
<proteinExistence type="predicted"/>
<keyword evidence="1" id="KW-0732">Signal</keyword>
<organism evidence="2 3">
    <name type="scientific">Actinomadura nitritigenes</name>
    <dbReference type="NCBI Taxonomy" id="134602"/>
    <lineage>
        <taxon>Bacteria</taxon>
        <taxon>Bacillati</taxon>
        <taxon>Actinomycetota</taxon>
        <taxon>Actinomycetes</taxon>
        <taxon>Streptosporangiales</taxon>
        <taxon>Thermomonosporaceae</taxon>
        <taxon>Actinomadura</taxon>
    </lineage>
</organism>
<evidence type="ECO:0000256" key="1">
    <source>
        <dbReference type="SAM" id="SignalP"/>
    </source>
</evidence>
<keyword evidence="3" id="KW-1185">Reference proteome</keyword>
<evidence type="ECO:0008006" key="4">
    <source>
        <dbReference type="Google" id="ProtNLM"/>
    </source>
</evidence>
<dbReference type="RefSeq" id="WP_208271424.1">
    <property type="nucleotide sequence ID" value="NZ_BAAAGM010000077.1"/>
</dbReference>
<dbReference type="Proteomes" id="UP000666915">
    <property type="component" value="Unassembled WGS sequence"/>
</dbReference>
<reference evidence="2 3" key="1">
    <citation type="submission" date="2021-03" db="EMBL/GenBank/DDBJ databases">
        <authorList>
            <person name="Kanchanasin P."/>
            <person name="Saeng-In P."/>
            <person name="Phongsopitanun W."/>
            <person name="Yuki M."/>
            <person name="Kudo T."/>
            <person name="Ohkuma M."/>
            <person name="Tanasupawat S."/>
        </authorList>
    </citation>
    <scope>NUCLEOTIDE SEQUENCE [LARGE SCALE GENOMIC DNA]</scope>
    <source>
        <strain evidence="2 3">L46</strain>
    </source>
</reference>
<evidence type="ECO:0000313" key="2">
    <source>
        <dbReference type="EMBL" id="MBO2443103.1"/>
    </source>
</evidence>
<sequence>MKSPSCLRALPARLLSVLALGAAAVLAVLGGAAAPASAAEDPPVTISYDKCPALPAGATPSQWTCGVLVIPAGTIKIGKIEQPITSPITIVLQNGPDPDTGVRRNFFGSFDSAPMSVPGGVLGVPGTEDIPFLSLKVQTEYVGGLELGQTSGTYSTAMDIRIKVINPLLGDTCYIGTKDQPVHLKALADPSTLKFYTSAIGATFNDTTFSVPATSGCGLLGGIADWRSGLPSASGSNSASLQGYLGSKSYASLPS</sequence>
<feature type="chain" id="PRO_5046228288" description="Secreted protein" evidence="1">
    <location>
        <begin position="39"/>
        <end position="255"/>
    </location>
</feature>
<name>A0ABS3RA33_9ACTN</name>
<evidence type="ECO:0000313" key="3">
    <source>
        <dbReference type="Proteomes" id="UP000666915"/>
    </source>
</evidence>
<dbReference type="EMBL" id="JAGEOK010000030">
    <property type="protein sequence ID" value="MBO2443103.1"/>
    <property type="molecule type" value="Genomic_DNA"/>
</dbReference>
<protein>
    <recommendedName>
        <fullName evidence="4">Secreted protein</fullName>
    </recommendedName>
</protein>
<gene>
    <name evidence="2" type="ORF">J4557_36810</name>
</gene>
<accession>A0ABS3RA33</accession>
<feature type="signal peptide" evidence="1">
    <location>
        <begin position="1"/>
        <end position="38"/>
    </location>
</feature>